<dbReference type="OrthoDB" id="2690514at2"/>
<evidence type="ECO:0000313" key="1">
    <source>
        <dbReference type="EMBL" id="PYZ98249.1"/>
    </source>
</evidence>
<gene>
    <name evidence="1" type="ORF">CR205_06540</name>
</gene>
<dbReference type="Proteomes" id="UP000248066">
    <property type="component" value="Unassembled WGS sequence"/>
</dbReference>
<accession>A0A2W0HMZ4</accession>
<comment type="caution">
    <text evidence="1">The sequence shown here is derived from an EMBL/GenBank/DDBJ whole genome shotgun (WGS) entry which is preliminary data.</text>
</comment>
<dbReference type="RefSeq" id="WP_110518121.1">
    <property type="nucleotide sequence ID" value="NZ_PDOF01000001.1"/>
</dbReference>
<organism evidence="1 2">
    <name type="scientific">Alteribacter lacisalsi</name>
    <dbReference type="NCBI Taxonomy" id="2045244"/>
    <lineage>
        <taxon>Bacteria</taxon>
        <taxon>Bacillati</taxon>
        <taxon>Bacillota</taxon>
        <taxon>Bacilli</taxon>
        <taxon>Bacillales</taxon>
        <taxon>Bacillaceae</taxon>
        <taxon>Alteribacter</taxon>
    </lineage>
</organism>
<evidence type="ECO:0000313" key="2">
    <source>
        <dbReference type="Proteomes" id="UP000248066"/>
    </source>
</evidence>
<dbReference type="Pfam" id="PF10720">
    <property type="entry name" value="DUF2515"/>
    <property type="match status" value="1"/>
</dbReference>
<name>A0A2W0HMZ4_9BACI</name>
<keyword evidence="2" id="KW-1185">Reference proteome</keyword>
<dbReference type="EMBL" id="PDOF01000001">
    <property type="protein sequence ID" value="PYZ98249.1"/>
    <property type="molecule type" value="Genomic_DNA"/>
</dbReference>
<sequence>MRIPLTSLKKIAGAFFNKDASGLPAYEMAVPKDESVRLLHAHLSKIKSKAPAVLFGPEKAMVEQIREETQVLNRNNVTRTAAYYHFYNRNRDIHWALLAHLVSRNGGWNMTDLHGTLLKGILTAADRRSFFSFLEAANHLIFLDAYPQLRLYEESIRSGKVLFHLLPAFSVSSFMQAVWSVYFKTGDRVFLTVCLIINEQHYIQKPVVERPVFQNGVFSSWKFHVQELFQLTSVLFPYRSKTGTALSGIKVANFLLPEERVRTGLTLYHLLYGNEKRMKDILQFAADNPHSGSREDYWPHVFSASIERINGTEWHSCKEKDKPPYLFSPKLTSVWEDQHHVVYSKPDWYKDTSILRFLMQSGDAQLNPELTNEYCMDLHSMWLLQKAKNIRLNTSLTKDRH</sequence>
<protein>
    <recommendedName>
        <fullName evidence="3">DUF2515 domain-containing protein</fullName>
    </recommendedName>
</protein>
<evidence type="ECO:0008006" key="3">
    <source>
        <dbReference type="Google" id="ProtNLM"/>
    </source>
</evidence>
<reference evidence="1 2" key="1">
    <citation type="submission" date="2017-10" db="EMBL/GenBank/DDBJ databases">
        <title>Bacillus sp. nov., a halophilic bacterium isolated from a Yangshapao Lake.</title>
        <authorList>
            <person name="Wang H."/>
        </authorList>
    </citation>
    <scope>NUCLEOTIDE SEQUENCE [LARGE SCALE GENOMIC DNA]</scope>
    <source>
        <strain evidence="1 2">YSP-3</strain>
    </source>
</reference>
<dbReference type="AlphaFoldDB" id="A0A2W0HMZ4"/>
<dbReference type="InterPro" id="IPR019658">
    <property type="entry name" value="DUF2515"/>
</dbReference>
<proteinExistence type="predicted"/>